<organism evidence="2 3">
    <name type="scientific">Mycoplana dimorpha</name>
    <dbReference type="NCBI Taxonomy" id="28320"/>
    <lineage>
        <taxon>Bacteria</taxon>
        <taxon>Pseudomonadati</taxon>
        <taxon>Pseudomonadota</taxon>
        <taxon>Alphaproteobacteria</taxon>
        <taxon>Hyphomicrobiales</taxon>
        <taxon>Rhizobiaceae</taxon>
        <taxon>Mycoplana</taxon>
    </lineage>
</organism>
<reference evidence="2 3" key="1">
    <citation type="submission" date="2018-04" db="EMBL/GenBank/DDBJ databases">
        <title>Genomic Encyclopedia of Type Strains, Phase IV (KMG-IV): sequencing the most valuable type-strain genomes for metagenomic binning, comparative biology and taxonomic classification.</title>
        <authorList>
            <person name="Goeker M."/>
        </authorList>
    </citation>
    <scope>NUCLEOTIDE SEQUENCE [LARGE SCALE GENOMIC DNA]</scope>
    <source>
        <strain evidence="2 3">DSM 7138</strain>
    </source>
</reference>
<evidence type="ECO:0000256" key="1">
    <source>
        <dbReference type="SAM" id="SignalP"/>
    </source>
</evidence>
<dbReference type="Proteomes" id="UP000241247">
    <property type="component" value="Unassembled WGS sequence"/>
</dbReference>
<dbReference type="OrthoDB" id="8444059at2"/>
<feature type="signal peptide" evidence="1">
    <location>
        <begin position="1"/>
        <end position="25"/>
    </location>
</feature>
<keyword evidence="1" id="KW-0732">Signal</keyword>
<accession>A0A2T5B8H5</accession>
<dbReference type="AlphaFoldDB" id="A0A2T5B8H5"/>
<sequence>MPTRSFASALSLAAALALLAAPAGAGPLVDAATRAEQLANGGNPVGAHDVLRDAFGTFSSTLPFSIGRATFVTEAPQGYGMYEPRLNTVYKPGEPLISYVEPVGLSWRPVDEGRLEAQFTVDLELLNGKGDTLAEQKAFGSFTFRGFVRNQEVFAKLTLNVEGPPAGDYVLRYRFRDGISGAVALSDQKFSIAP</sequence>
<feature type="chain" id="PRO_5015766387" evidence="1">
    <location>
        <begin position="26"/>
        <end position="194"/>
    </location>
</feature>
<protein>
    <submittedName>
        <fullName evidence="2">Uncharacterized protein</fullName>
    </submittedName>
</protein>
<proteinExistence type="predicted"/>
<evidence type="ECO:0000313" key="2">
    <source>
        <dbReference type="EMBL" id="PTM95280.1"/>
    </source>
</evidence>
<gene>
    <name evidence="2" type="ORF">C7449_104356</name>
</gene>
<evidence type="ECO:0000313" key="3">
    <source>
        <dbReference type="Proteomes" id="UP000241247"/>
    </source>
</evidence>
<dbReference type="RefSeq" id="WP_108002996.1">
    <property type="nucleotide sequence ID" value="NZ_JBHEEX010000007.1"/>
</dbReference>
<comment type="caution">
    <text evidence="2">The sequence shown here is derived from an EMBL/GenBank/DDBJ whole genome shotgun (WGS) entry which is preliminary data.</text>
</comment>
<dbReference type="EMBL" id="PZZZ01000004">
    <property type="protein sequence ID" value="PTM95280.1"/>
    <property type="molecule type" value="Genomic_DNA"/>
</dbReference>
<keyword evidence="3" id="KW-1185">Reference proteome</keyword>
<name>A0A2T5B8H5_MYCDI</name>